<proteinExistence type="predicted"/>
<name>A0A182J528_ANOAO</name>
<feature type="region of interest" description="Disordered" evidence="1">
    <location>
        <begin position="183"/>
        <end position="266"/>
    </location>
</feature>
<feature type="region of interest" description="Disordered" evidence="1">
    <location>
        <begin position="111"/>
        <end position="140"/>
    </location>
</feature>
<dbReference type="VEuPathDB" id="VectorBase:AATE011513"/>
<feature type="region of interest" description="Disordered" evidence="1">
    <location>
        <begin position="44"/>
        <end position="67"/>
    </location>
</feature>
<sequence length="298" mass="30394">MERETLDPKPAELFAVRINLSDEVSHETNQQPSLSQNVTDVNVREREGTFPPPAQNELASSDGEPQRKMRVRCNVSHRQRSEAAVAGVEAAGAVTIKPKVLRGPSIAATASGEALREGASGVSGGENVGREAHRSTGARTRGRMSLGLAVLLVTLLGPAFDGRPSGVGVRGSEFPERECCDPVYPPMPDPDPAPGAANPTTTISSSSPFQTGQAGGEGGLGMGGGGGRESGTALGGGEHGGGGGGPAGTGPGNHLSSSRPMHIGYSGGGGGNGAVMYAGKVDPFVKWRKLALVRVEWS</sequence>
<feature type="compositionally biased region" description="Gly residues" evidence="1">
    <location>
        <begin position="213"/>
        <end position="251"/>
    </location>
</feature>
<evidence type="ECO:0000313" key="2">
    <source>
        <dbReference type="EnsemblMetazoa" id="AATE011513-PA.1"/>
    </source>
</evidence>
<feature type="compositionally biased region" description="Pro residues" evidence="1">
    <location>
        <begin position="183"/>
        <end position="193"/>
    </location>
</feature>
<protein>
    <submittedName>
        <fullName evidence="2">Uncharacterized protein</fullName>
    </submittedName>
</protein>
<accession>A0A182J528</accession>
<reference evidence="2" key="1">
    <citation type="submission" date="2022-08" db="UniProtKB">
        <authorList>
            <consortium name="EnsemblMetazoa"/>
        </authorList>
    </citation>
    <scope>IDENTIFICATION</scope>
    <source>
        <strain evidence="2">EBRO</strain>
    </source>
</reference>
<evidence type="ECO:0000256" key="1">
    <source>
        <dbReference type="SAM" id="MobiDB-lite"/>
    </source>
</evidence>
<dbReference type="AlphaFoldDB" id="A0A182J528"/>
<organism evidence="2">
    <name type="scientific">Anopheles atroparvus</name>
    <name type="common">European mosquito</name>
    <dbReference type="NCBI Taxonomy" id="41427"/>
    <lineage>
        <taxon>Eukaryota</taxon>
        <taxon>Metazoa</taxon>
        <taxon>Ecdysozoa</taxon>
        <taxon>Arthropoda</taxon>
        <taxon>Hexapoda</taxon>
        <taxon>Insecta</taxon>
        <taxon>Pterygota</taxon>
        <taxon>Neoptera</taxon>
        <taxon>Endopterygota</taxon>
        <taxon>Diptera</taxon>
        <taxon>Nematocera</taxon>
        <taxon>Culicoidea</taxon>
        <taxon>Culicidae</taxon>
        <taxon>Anophelinae</taxon>
        <taxon>Anopheles</taxon>
    </lineage>
</organism>
<dbReference type="EnsemblMetazoa" id="AATE011513-RA">
    <property type="protein sequence ID" value="AATE011513-PA.1"/>
    <property type="gene ID" value="AATE011513"/>
</dbReference>